<evidence type="ECO:0000256" key="1">
    <source>
        <dbReference type="ARBA" id="ARBA00004123"/>
    </source>
</evidence>
<feature type="region of interest" description="Disordered" evidence="12">
    <location>
        <begin position="81"/>
        <end position="134"/>
    </location>
</feature>
<dbReference type="SUPFAM" id="SSF47459">
    <property type="entry name" value="HLH, helix-loop-helix DNA-binding domain"/>
    <property type="match status" value="1"/>
</dbReference>
<dbReference type="InterPro" id="IPR036638">
    <property type="entry name" value="HLH_DNA-bd_sf"/>
</dbReference>
<evidence type="ECO:0000256" key="7">
    <source>
        <dbReference type="ARBA" id="ARBA00023125"/>
    </source>
</evidence>
<sequence>MADSGDSGGWHPLKEELSEGNANSNFAMTDTFGINELGGLDDLLFSEDGLLSDLSDPFNMEDETFDFLSLPNNVAYMNQHQNDQSQMPQNSQQFMLHQQQPQHQSLQEPPPQQPHPQQPLQPQQSHPQQSQPQMSNLITPHSVQRPAQNSRSTVNLNGVGASGISVLLQPGVVGPIDSSPLGFCPSQVLQPAQTPSSPSQMPIQIQHQINLQQHVLQPQAQQQIKKQISPKPAPLKKQPVLQQKPVAPATSQSGQIVLQSVGQLSNGDKLPQVVVQATQLIKTDPLVSIPATTLMYTTSTTSSANGAQQCQPVHTFVNTTGGTILATGIPLVLDTDKVAINRLQTVYPPQPTNPTSQPKVKEVKRSAHNAIERRYRTSINDKITELKDMVVGPESKLNKSAILRKAIEYIRFLQNQNARLKAENMQMKMNAHKHNLKDLLAPTIVPPNATSPGAFTPPHSDVSSPELSPPHSHSDTSLPPSPDYLSRKNDVKDEEDDDDDAMSGSSDRSQRGMLDTSRMMMCMFMITLVTFNPLGLALDGARSFSSQESYGRGRSILSSYSEVESNSWFGGSWFSPAVLLLWMSNLLVLTACLVKLLALSDPIISTSKASTAFWRHRKQAEFNLIKGENIAAQQELRRALQALGRPLPASRIELWSCVIWQIIRQCLHRLWIGRWISQNGPMIFSRGGHRVSAQSARELALVYHRLHQLHLVSAGTANALDGGGSGSGSISGLALALSAVNSGEAAGHALSHHQLADMYVAYALRLKTILAAPLQILCRGYLSLARSHVLRATEPVPARLQWLLTPYGCRFLVSQQWSYSPTRSSPFSMLGSAGDPLAYVMREYREHLLERALHTLVLPGGRLDAGGTPTSSCDGATEEPARRAQTPDALTFIQMLLENSTAMVDGDTAAAAAAALPTRSRSQLQVPSCEDELARWWAAVVGVAAYWLLGEDSHAERLYARVELLPEQLSTSPDPVARAVQMAYRARRTASAVLRGHLSPGYGNANGAGREALRLCDAGGRYLEDSLAYWSCKQPNNLVLMVQLVALDWLLETRTALWEQDNMSAVPVPAPCSGDPSAAPSPCPRSARRPRGIPARRAAVPRVFVSEATARLMAGAAPGRTQQLLDRSLRHRTHRTTPLCGKDREQHAGGEREHAAALFLACRHLPAPLLSAPGERAGMLAEAAKTLERIGDKKRLEECYQLMKSLSATVTAA</sequence>
<evidence type="ECO:0000256" key="3">
    <source>
        <dbReference type="ARBA" id="ARBA00022692"/>
    </source>
</evidence>
<dbReference type="FunFam" id="4.10.280.10:FF:000098">
    <property type="entry name" value="Sterol regulatory element-binding protein"/>
    <property type="match status" value="1"/>
</dbReference>
<keyword evidence="8" id="KW-0472">Membrane</keyword>
<reference evidence="14" key="1">
    <citation type="submission" date="2021-07" db="EMBL/GenBank/DDBJ databases">
        <authorList>
            <person name="Catto M.A."/>
            <person name="Jacobson A."/>
            <person name="Kennedy G."/>
            <person name="Labadie P."/>
            <person name="Hunt B.G."/>
            <person name="Srinivasan R."/>
        </authorList>
    </citation>
    <scope>NUCLEOTIDE SEQUENCE</scope>
    <source>
        <strain evidence="14">PL_HMW_Pooled</strain>
        <tissue evidence="14">Head</tissue>
    </source>
</reference>
<keyword evidence="6" id="KW-0805">Transcription regulation</keyword>
<dbReference type="GO" id="GO:0005634">
    <property type="term" value="C:nucleus"/>
    <property type="evidence" value="ECO:0007669"/>
    <property type="project" value="UniProtKB-SubCell"/>
</dbReference>
<keyword evidence="9" id="KW-0804">Transcription</keyword>
<comment type="caution">
    <text evidence="14">The sequence shown here is derived from an EMBL/GenBank/DDBJ whole genome shotgun (WGS) entry which is preliminary data.</text>
</comment>
<evidence type="ECO:0000256" key="9">
    <source>
        <dbReference type="ARBA" id="ARBA00023163"/>
    </source>
</evidence>
<dbReference type="GO" id="GO:0000981">
    <property type="term" value="F:DNA-binding transcription factor activity, RNA polymerase II-specific"/>
    <property type="evidence" value="ECO:0007669"/>
    <property type="project" value="TreeGrafter"/>
</dbReference>
<dbReference type="SMART" id="SM00353">
    <property type="entry name" value="HLH"/>
    <property type="match status" value="1"/>
</dbReference>
<keyword evidence="5" id="KW-1133">Transmembrane helix</keyword>
<feature type="compositionally biased region" description="Polar residues" evidence="12">
    <location>
        <begin position="81"/>
        <end position="90"/>
    </location>
</feature>
<comment type="subcellular location">
    <subcellularLocation>
        <location evidence="2">Endoplasmic reticulum membrane</location>
        <topology evidence="2">Multi-pass membrane protein</topology>
    </subcellularLocation>
    <subcellularLocation>
        <location evidence="1">Nucleus</location>
    </subcellularLocation>
</comment>
<feature type="compositionally biased region" description="Acidic residues" evidence="12">
    <location>
        <begin position="492"/>
        <end position="501"/>
    </location>
</feature>
<dbReference type="AlphaFoldDB" id="A0AAE1I0G9"/>
<reference evidence="14" key="2">
    <citation type="journal article" date="2023" name="BMC Genomics">
        <title>Pest status, molecular evolution, and epigenetic factors derived from the genome assembly of Frankliniella fusca, a thysanopteran phytovirus vector.</title>
        <authorList>
            <person name="Catto M.A."/>
            <person name="Labadie P.E."/>
            <person name="Jacobson A.L."/>
            <person name="Kennedy G.G."/>
            <person name="Srinivasan R."/>
            <person name="Hunt B.G."/>
        </authorList>
    </citation>
    <scope>NUCLEOTIDE SEQUENCE</scope>
    <source>
        <strain evidence="14">PL_HMW_Pooled</strain>
    </source>
</reference>
<dbReference type="EMBL" id="JAHWGI010001406">
    <property type="protein sequence ID" value="KAK3929881.1"/>
    <property type="molecule type" value="Genomic_DNA"/>
</dbReference>
<dbReference type="GO" id="GO:0046983">
    <property type="term" value="F:protein dimerization activity"/>
    <property type="evidence" value="ECO:0007669"/>
    <property type="project" value="InterPro"/>
</dbReference>
<evidence type="ECO:0000256" key="12">
    <source>
        <dbReference type="SAM" id="MobiDB-lite"/>
    </source>
</evidence>
<dbReference type="Proteomes" id="UP001219518">
    <property type="component" value="Unassembled WGS sequence"/>
</dbReference>
<evidence type="ECO:0000256" key="10">
    <source>
        <dbReference type="ARBA" id="ARBA00023242"/>
    </source>
</evidence>
<evidence type="ECO:0000313" key="14">
    <source>
        <dbReference type="EMBL" id="KAK3929881.1"/>
    </source>
</evidence>
<feature type="compositionally biased region" description="Low complexity" evidence="12">
    <location>
        <begin position="91"/>
        <end position="107"/>
    </location>
</feature>
<protein>
    <submittedName>
        <fullName evidence="14">Sterol regulatory element-binding protein 1</fullName>
    </submittedName>
</protein>
<organism evidence="14 15">
    <name type="scientific">Frankliniella fusca</name>
    <dbReference type="NCBI Taxonomy" id="407009"/>
    <lineage>
        <taxon>Eukaryota</taxon>
        <taxon>Metazoa</taxon>
        <taxon>Ecdysozoa</taxon>
        <taxon>Arthropoda</taxon>
        <taxon>Hexapoda</taxon>
        <taxon>Insecta</taxon>
        <taxon>Pterygota</taxon>
        <taxon>Neoptera</taxon>
        <taxon>Paraneoptera</taxon>
        <taxon>Thysanoptera</taxon>
        <taxon>Terebrantia</taxon>
        <taxon>Thripoidea</taxon>
        <taxon>Thripidae</taxon>
        <taxon>Frankliniella</taxon>
    </lineage>
</organism>
<dbReference type="Gene3D" id="4.10.280.10">
    <property type="entry name" value="Helix-loop-helix DNA-binding domain"/>
    <property type="match status" value="1"/>
</dbReference>
<gene>
    <name evidence="14" type="ORF">KUF71_020538</name>
</gene>
<feature type="region of interest" description="Disordered" evidence="12">
    <location>
        <begin position="1068"/>
        <end position="1092"/>
    </location>
</feature>
<dbReference type="GO" id="GO:0005789">
    <property type="term" value="C:endoplasmic reticulum membrane"/>
    <property type="evidence" value="ECO:0007669"/>
    <property type="project" value="UniProtKB-SubCell"/>
</dbReference>
<keyword evidence="4" id="KW-0256">Endoplasmic reticulum</keyword>
<evidence type="ECO:0000313" key="15">
    <source>
        <dbReference type="Proteomes" id="UP001219518"/>
    </source>
</evidence>
<name>A0AAE1I0G9_9NEOP</name>
<feature type="compositionally biased region" description="Low complexity" evidence="12">
    <location>
        <begin position="120"/>
        <end position="133"/>
    </location>
</feature>
<evidence type="ECO:0000256" key="2">
    <source>
        <dbReference type="ARBA" id="ARBA00004477"/>
    </source>
</evidence>
<feature type="domain" description="BHLH" evidence="13">
    <location>
        <begin position="363"/>
        <end position="413"/>
    </location>
</feature>
<keyword evidence="11" id="KW-0175">Coiled coil</keyword>
<evidence type="ECO:0000256" key="11">
    <source>
        <dbReference type="SAM" id="Coils"/>
    </source>
</evidence>
<evidence type="ECO:0000256" key="4">
    <source>
        <dbReference type="ARBA" id="ARBA00022824"/>
    </source>
</evidence>
<evidence type="ECO:0000256" key="8">
    <source>
        <dbReference type="ARBA" id="ARBA00023136"/>
    </source>
</evidence>
<dbReference type="PANTHER" id="PTHR46062:SF1">
    <property type="entry name" value="LP12374P"/>
    <property type="match status" value="1"/>
</dbReference>
<evidence type="ECO:0000256" key="6">
    <source>
        <dbReference type="ARBA" id="ARBA00023015"/>
    </source>
</evidence>
<dbReference type="CDD" id="cd11394">
    <property type="entry name" value="bHLHzip_SREBP"/>
    <property type="match status" value="1"/>
</dbReference>
<feature type="region of interest" description="Disordered" evidence="12">
    <location>
        <begin position="442"/>
        <end position="511"/>
    </location>
</feature>
<feature type="region of interest" description="Disordered" evidence="12">
    <location>
        <begin position="220"/>
        <end position="244"/>
    </location>
</feature>
<keyword evidence="10" id="KW-0539">Nucleus</keyword>
<dbReference type="Pfam" id="PF00010">
    <property type="entry name" value="HLH"/>
    <property type="match status" value="1"/>
</dbReference>
<dbReference type="InterPro" id="IPR011598">
    <property type="entry name" value="bHLH_dom"/>
</dbReference>
<dbReference type="GO" id="GO:0000978">
    <property type="term" value="F:RNA polymerase II cis-regulatory region sequence-specific DNA binding"/>
    <property type="evidence" value="ECO:0007669"/>
    <property type="project" value="TreeGrafter"/>
</dbReference>
<keyword evidence="3" id="KW-0812">Transmembrane</keyword>
<keyword evidence="15" id="KW-1185">Reference proteome</keyword>
<proteinExistence type="predicted"/>
<feature type="compositionally biased region" description="Pro residues" evidence="12">
    <location>
        <begin position="108"/>
        <end position="119"/>
    </location>
</feature>
<evidence type="ECO:0000259" key="13">
    <source>
        <dbReference type="PROSITE" id="PS50888"/>
    </source>
</evidence>
<evidence type="ECO:0000256" key="5">
    <source>
        <dbReference type="ARBA" id="ARBA00022989"/>
    </source>
</evidence>
<keyword evidence="7" id="KW-0238">DNA-binding</keyword>
<feature type="compositionally biased region" description="Low complexity" evidence="12">
    <location>
        <begin position="220"/>
        <end position="230"/>
    </location>
</feature>
<dbReference type="PANTHER" id="PTHR46062">
    <property type="entry name" value="STEROL REGULATORY ELEMENT-BINDING PROTEIN"/>
    <property type="match status" value="1"/>
</dbReference>
<dbReference type="PROSITE" id="PS50888">
    <property type="entry name" value="BHLH"/>
    <property type="match status" value="1"/>
</dbReference>
<feature type="coiled-coil region" evidence="11">
    <location>
        <begin position="403"/>
        <end position="435"/>
    </location>
</feature>
<feature type="region of interest" description="Disordered" evidence="12">
    <location>
        <begin position="863"/>
        <end position="884"/>
    </location>
</feature>
<accession>A0AAE1I0G9</accession>